<dbReference type="Proteomes" id="UP000620124">
    <property type="component" value="Unassembled WGS sequence"/>
</dbReference>
<dbReference type="Gene3D" id="3.30.710.10">
    <property type="entry name" value="Potassium Channel Kv1.1, Chain A"/>
    <property type="match status" value="1"/>
</dbReference>
<evidence type="ECO:0000313" key="2">
    <source>
        <dbReference type="EMBL" id="KAF7352234.1"/>
    </source>
</evidence>
<comment type="caution">
    <text evidence="2">The sequence shown here is derived from an EMBL/GenBank/DDBJ whole genome shotgun (WGS) entry which is preliminary data.</text>
</comment>
<gene>
    <name evidence="2" type="ORF">MVEN_01186800</name>
</gene>
<dbReference type="InterPro" id="IPR011333">
    <property type="entry name" value="SKP1/BTB/POZ_sf"/>
</dbReference>
<dbReference type="EMBL" id="JACAZI010000009">
    <property type="protein sequence ID" value="KAF7352234.1"/>
    <property type="molecule type" value="Genomic_DNA"/>
</dbReference>
<organism evidence="2 3">
    <name type="scientific">Mycena venus</name>
    <dbReference type="NCBI Taxonomy" id="2733690"/>
    <lineage>
        <taxon>Eukaryota</taxon>
        <taxon>Fungi</taxon>
        <taxon>Dikarya</taxon>
        <taxon>Basidiomycota</taxon>
        <taxon>Agaricomycotina</taxon>
        <taxon>Agaricomycetes</taxon>
        <taxon>Agaricomycetidae</taxon>
        <taxon>Agaricales</taxon>
        <taxon>Marasmiineae</taxon>
        <taxon>Mycenaceae</taxon>
        <taxon>Mycena</taxon>
    </lineage>
</organism>
<proteinExistence type="predicted"/>
<sequence length="273" mass="31568">MDAQKTSERFCAADADLKVLSSDNVLFKVHRKNLEFHSDIFADAASVTIPQKDHNEDIIQFSDNSDVLDLLFQHMYRQRQPNLADLKFEVLLGLAEAAEKYVVHAALDCCLPEVRNPDLVASHPWEILKFAMKHGYDELANEAARLTMGMWLTDAHFVLEPDIFKKWIFFSERWHRKSVKLVGSLARGSARHYMPQCQQWLDDPARYYKFPEEVIAYLTNTDPTVVILKEILSGFESKLIPQSPSRDYLPNLPAQWLGVFEISHLGDWFESRR</sequence>
<name>A0A8H6Y5F5_9AGAR</name>
<evidence type="ECO:0000313" key="3">
    <source>
        <dbReference type="Proteomes" id="UP000620124"/>
    </source>
</evidence>
<dbReference type="SUPFAM" id="SSF54695">
    <property type="entry name" value="POZ domain"/>
    <property type="match status" value="1"/>
</dbReference>
<reference evidence="2" key="1">
    <citation type="submission" date="2020-05" db="EMBL/GenBank/DDBJ databases">
        <title>Mycena genomes resolve the evolution of fungal bioluminescence.</title>
        <authorList>
            <person name="Tsai I.J."/>
        </authorList>
    </citation>
    <scope>NUCLEOTIDE SEQUENCE</scope>
    <source>
        <strain evidence="2">CCC161011</strain>
    </source>
</reference>
<feature type="domain" description="BTB" evidence="1">
    <location>
        <begin position="15"/>
        <end position="110"/>
    </location>
</feature>
<keyword evidence="3" id="KW-1185">Reference proteome</keyword>
<evidence type="ECO:0000259" key="1">
    <source>
        <dbReference type="Pfam" id="PF00651"/>
    </source>
</evidence>
<dbReference type="OrthoDB" id="3184970at2759"/>
<protein>
    <submittedName>
        <fullName evidence="2">BTB domain-containing protein</fullName>
    </submittedName>
</protein>
<dbReference type="AlphaFoldDB" id="A0A8H6Y5F5"/>
<accession>A0A8H6Y5F5</accession>
<dbReference type="Pfam" id="PF00651">
    <property type="entry name" value="BTB"/>
    <property type="match status" value="1"/>
</dbReference>
<dbReference type="InterPro" id="IPR000210">
    <property type="entry name" value="BTB/POZ_dom"/>
</dbReference>